<sequence length="841" mass="95473">MSHVASRIILTGFAASLFFGYQPLKHGLDTHTKSSVASGYILSLTTMLAIVFAFAGPTHVALQFCWNCFFKPLGKSKDQEGRLYAFYSGQADIYDKTRNALLRGRRTMLKLSAAHLREQRKSDPCKRLIWLDIGGGTGWNVEEMDKLGSFDHVVYFSITDFDAVYVLDLCEPLLTVSRKRFEARGWKNVHCLLQDATAFVLPGWEDGAAPEGALDFVTMSYSLSMMPNMLALIDRVDRFLSPSGLLSVCDFYVSAREKSSLAEIIGDVASRQCSWLTRLFWLHWFEFDHVDLHPSRRQYLEHCFATIKSFNGRNHFVLPWIVRIPYYVNLMTSRRADTSRANVAYKVDAGNTISASASPLLVAARQSNVDLPALNIGLAALSRRNSSPQQLCRSKSQASATTRIDVSPVEQLSSFHYGKRQFRMPYLDSPVHKEFRTWIYGFTVSASSCLPLAPQAVAEDRLRFVLILQWEDPAVDMKYLKPTKDDSILCITSAGDNALHYAIAGEPGQQPRRIHAVDMNPCQGHLLELKLASICALDYEDHWKERTPQFRELLDTKLSPFLTSHAYQFWRKNDRAFASSFYLRGYSGWALRLAKVALKIGGLSKEVDAFVSATTQAEQKKIWEDKFRPVLLSKLITKLFLSNSAFLWNALEQVFRPTKLKCSYPRQQPNSLQSILSTLWPTAPTSHQERTITSPEYLTRAGFEALNKDNGARLDSFRLHTDSIINVRTRMCRVMKRLGSNSLTIAIIMDLQDWFRNSLGDSDETVRSNPCDLTLTIRALRNALAPGGRVFWRSAGLEPWYIALYKREGFRVDCIHQREIGSKTPIDRVNMYASFYVAYKL</sequence>
<protein>
    <submittedName>
        <fullName evidence="2">BQ5605_C131g13371 protein</fullName>
    </submittedName>
</protein>
<accession>A0A2X0PGB4</accession>
<dbReference type="Pfam" id="PF13489">
    <property type="entry name" value="Methyltransf_23"/>
    <property type="match status" value="1"/>
</dbReference>
<feature type="transmembrane region" description="Helical" evidence="1">
    <location>
        <begin position="6"/>
        <end position="24"/>
    </location>
</feature>
<dbReference type="SUPFAM" id="SSF53335">
    <property type="entry name" value="S-adenosyl-L-methionine-dependent methyltransferases"/>
    <property type="match status" value="1"/>
</dbReference>
<name>A0A2X0PGB4_9BASI</name>
<proteinExistence type="predicted"/>
<gene>
    <name evidence="2" type="primary">BQ5605_C131g13371</name>
    <name evidence="2" type="ORF">BQ5605_C131G13371</name>
</gene>
<organism evidence="2 3">
    <name type="scientific">Microbotryum silenes-dioicae</name>
    <dbReference type="NCBI Taxonomy" id="796604"/>
    <lineage>
        <taxon>Eukaryota</taxon>
        <taxon>Fungi</taxon>
        <taxon>Dikarya</taxon>
        <taxon>Basidiomycota</taxon>
        <taxon>Pucciniomycotina</taxon>
        <taxon>Microbotryomycetes</taxon>
        <taxon>Microbotryales</taxon>
        <taxon>Microbotryaceae</taxon>
        <taxon>Microbotryum</taxon>
    </lineage>
</organism>
<dbReference type="AlphaFoldDB" id="A0A2X0PGB4"/>
<dbReference type="CDD" id="cd02440">
    <property type="entry name" value="AdoMet_MTases"/>
    <property type="match status" value="1"/>
</dbReference>
<reference evidence="2 3" key="1">
    <citation type="submission" date="2016-11" db="EMBL/GenBank/DDBJ databases">
        <authorList>
            <person name="Jaros S."/>
            <person name="Januszkiewicz K."/>
            <person name="Wedrychowicz H."/>
        </authorList>
    </citation>
    <scope>NUCLEOTIDE SEQUENCE [LARGE SCALE GENOMIC DNA]</scope>
</reference>
<keyword evidence="1" id="KW-1133">Transmembrane helix</keyword>
<dbReference type="EMBL" id="FQNC01000059">
    <property type="protein sequence ID" value="SGY89280.1"/>
    <property type="molecule type" value="Genomic_DNA"/>
</dbReference>
<dbReference type="InterPro" id="IPR029063">
    <property type="entry name" value="SAM-dependent_MTases_sf"/>
</dbReference>
<keyword evidence="1" id="KW-0812">Transmembrane</keyword>
<dbReference type="Pfam" id="PF11899">
    <property type="entry name" value="DUF3419"/>
    <property type="match status" value="1"/>
</dbReference>
<evidence type="ECO:0000256" key="1">
    <source>
        <dbReference type="SAM" id="Phobius"/>
    </source>
</evidence>
<dbReference type="STRING" id="796604.A0A2X0PGB4"/>
<dbReference type="Proteomes" id="UP000249464">
    <property type="component" value="Unassembled WGS sequence"/>
</dbReference>
<evidence type="ECO:0000313" key="2">
    <source>
        <dbReference type="EMBL" id="SGY89280.1"/>
    </source>
</evidence>
<dbReference type="PANTHER" id="PTHR47473:SF1">
    <property type="entry name" value="METHYLTRANSFERASE DOMAIN-CONTAINING PROTEIN"/>
    <property type="match status" value="1"/>
</dbReference>
<keyword evidence="3" id="KW-1185">Reference proteome</keyword>
<keyword evidence="1" id="KW-0472">Membrane</keyword>
<dbReference type="PANTHER" id="PTHR47473">
    <property type="entry name" value="BTA1P"/>
    <property type="match status" value="1"/>
</dbReference>
<feature type="transmembrane region" description="Helical" evidence="1">
    <location>
        <begin position="36"/>
        <end position="55"/>
    </location>
</feature>
<evidence type="ECO:0000313" key="3">
    <source>
        <dbReference type="Proteomes" id="UP000249464"/>
    </source>
</evidence>
<dbReference type="Gene3D" id="3.40.50.150">
    <property type="entry name" value="Vaccinia Virus protein VP39"/>
    <property type="match status" value="1"/>
</dbReference>
<dbReference type="InterPro" id="IPR021829">
    <property type="entry name" value="DUF3419"/>
</dbReference>